<dbReference type="InterPro" id="IPR001254">
    <property type="entry name" value="Trypsin_dom"/>
</dbReference>
<dbReference type="PRINTS" id="PR00722">
    <property type="entry name" value="CHYMOTRYPSIN"/>
</dbReference>
<dbReference type="Pfam" id="PF00089">
    <property type="entry name" value="Trypsin"/>
    <property type="match status" value="2"/>
</dbReference>
<dbReference type="SMART" id="SM00020">
    <property type="entry name" value="Tryp_SPc"/>
    <property type="match status" value="1"/>
</dbReference>
<sequence>KSESDEATERVDEHSTTEASVTKDTRTRKPLDSQEVQTTLLRGKYPSGTTTPAPGVIIGHFPDGSEGNEDEEENIFTDTLDVTPAVSGFKRAFDLRVQDKCWQYDEEPEPPVLKVIGGFGTRVNEYPWQVRYMMDRPLTENRLDAVSYPLCSAGGSQGACLFGVECQLQGGRFAGYCGGSDRVCCMVDKTCWATTSAHSVTFQNPSFPKPNEEAVLCPLTVELGRAVCAANTTPTYSGVRNEDAVLYNPPPEPAVDKPTIILRNDSKTNETETTTFNPVVRDDEGEGGPTTTAPRADEGEKDDDEGEKSESDEATERVDEHNTTEASVAKHTRTPKPLDMQEVQTTLLRGKYPSGTTTPAPGVIISHFPDGSEGNEDEEENIFNDTLDVTPAVSGFKRAFELRVQDKCWQYDEEPEPPVLKVVGGFGTRVNEYPWQVALVYNKKFFCGGSLISDRFVLTAAHCVFGSFKKGIDALRVSLGDHDLKTKNETFNVVSRVKRVIWHLHYSPHINVNDIAIFELSEPVTFNYSISAVKLPLDTDLEFCRGDSGGPLVACNFNSCTQVGVVSFGFPLCTNVGLPAVFTRLTYYRPWLDSNMASLSTIPV</sequence>
<feature type="region of interest" description="Disordered" evidence="3">
    <location>
        <begin position="1"/>
        <end position="72"/>
    </location>
</feature>
<feature type="compositionally biased region" description="Basic and acidic residues" evidence="3">
    <location>
        <begin position="1"/>
        <end position="32"/>
    </location>
</feature>
<dbReference type="KEGG" id="hazt:108675771"/>
<feature type="compositionally biased region" description="Basic and acidic residues" evidence="3">
    <location>
        <begin position="308"/>
        <end position="323"/>
    </location>
</feature>
<dbReference type="CDD" id="cd00190">
    <property type="entry name" value="Tryp_SPc"/>
    <property type="match status" value="1"/>
</dbReference>
<dbReference type="OrthoDB" id="6370188at2759"/>
<evidence type="ECO:0000313" key="5">
    <source>
        <dbReference type="Proteomes" id="UP000694843"/>
    </source>
</evidence>
<reference evidence="6" key="1">
    <citation type="submission" date="2025-08" db="UniProtKB">
        <authorList>
            <consortium name="RefSeq"/>
        </authorList>
    </citation>
    <scope>IDENTIFICATION</scope>
    <source>
        <tissue evidence="6">Whole organism</tissue>
    </source>
</reference>
<evidence type="ECO:0000256" key="2">
    <source>
        <dbReference type="ARBA" id="ARBA00024195"/>
    </source>
</evidence>
<dbReference type="Proteomes" id="UP000694843">
    <property type="component" value="Unplaced"/>
</dbReference>
<keyword evidence="1" id="KW-1015">Disulfide bond</keyword>
<dbReference type="GO" id="GO:0004252">
    <property type="term" value="F:serine-type endopeptidase activity"/>
    <property type="evidence" value="ECO:0007669"/>
    <property type="project" value="InterPro"/>
</dbReference>
<protein>
    <submittedName>
        <fullName evidence="6">Inactive serine protease scarface-like</fullName>
    </submittedName>
</protein>
<accession>A0A979FHE9</accession>
<evidence type="ECO:0000313" key="6">
    <source>
        <dbReference type="RefSeq" id="XP_047735715.1"/>
    </source>
</evidence>
<keyword evidence="5" id="KW-1185">Reference proteome</keyword>
<dbReference type="PROSITE" id="PS50240">
    <property type="entry name" value="TRYPSIN_DOM"/>
    <property type="match status" value="1"/>
</dbReference>
<dbReference type="InterPro" id="IPR018114">
    <property type="entry name" value="TRYPSIN_HIS"/>
</dbReference>
<dbReference type="InterPro" id="IPR009003">
    <property type="entry name" value="Peptidase_S1_PA"/>
</dbReference>
<dbReference type="PANTHER" id="PTHR24256">
    <property type="entry name" value="TRYPTASE-RELATED"/>
    <property type="match status" value="1"/>
</dbReference>
<dbReference type="InterPro" id="IPR043504">
    <property type="entry name" value="Peptidase_S1_PA_chymotrypsin"/>
</dbReference>
<dbReference type="Gene3D" id="2.40.10.10">
    <property type="entry name" value="Trypsin-like serine proteases"/>
    <property type="match status" value="2"/>
</dbReference>
<dbReference type="RefSeq" id="XP_047735715.1">
    <property type="nucleotide sequence ID" value="XM_047879759.1"/>
</dbReference>
<evidence type="ECO:0000259" key="4">
    <source>
        <dbReference type="PROSITE" id="PS50240"/>
    </source>
</evidence>
<dbReference type="GO" id="GO:0006508">
    <property type="term" value="P:proteolysis"/>
    <property type="evidence" value="ECO:0007669"/>
    <property type="project" value="InterPro"/>
</dbReference>
<proteinExistence type="inferred from homology"/>
<comment type="similarity">
    <text evidence="2">Belongs to the peptidase S1 family. CLIP subfamily.</text>
</comment>
<feature type="domain" description="Peptidase S1" evidence="4">
    <location>
        <begin position="422"/>
        <end position="597"/>
    </location>
</feature>
<gene>
    <name evidence="6" type="primary">LOC108675771</name>
</gene>
<feature type="region of interest" description="Disordered" evidence="3">
    <location>
        <begin position="247"/>
        <end position="340"/>
    </location>
</feature>
<dbReference type="GeneID" id="108675771"/>
<dbReference type="FunFam" id="2.40.10.10:FF:000004">
    <property type="entry name" value="Tryptase gamma 1"/>
    <property type="match status" value="1"/>
</dbReference>
<dbReference type="PROSITE" id="PS00134">
    <property type="entry name" value="TRYPSIN_HIS"/>
    <property type="match status" value="1"/>
</dbReference>
<organism evidence="5 6">
    <name type="scientific">Hyalella azteca</name>
    <name type="common">Amphipod</name>
    <dbReference type="NCBI Taxonomy" id="294128"/>
    <lineage>
        <taxon>Eukaryota</taxon>
        <taxon>Metazoa</taxon>
        <taxon>Ecdysozoa</taxon>
        <taxon>Arthropoda</taxon>
        <taxon>Crustacea</taxon>
        <taxon>Multicrustacea</taxon>
        <taxon>Malacostraca</taxon>
        <taxon>Eumalacostraca</taxon>
        <taxon>Peracarida</taxon>
        <taxon>Amphipoda</taxon>
        <taxon>Senticaudata</taxon>
        <taxon>Talitrida</taxon>
        <taxon>Talitroidea</taxon>
        <taxon>Hyalellidae</taxon>
        <taxon>Hyalella</taxon>
    </lineage>
</organism>
<evidence type="ECO:0000256" key="3">
    <source>
        <dbReference type="SAM" id="MobiDB-lite"/>
    </source>
</evidence>
<name>A0A979FHE9_HYAAZ</name>
<dbReference type="SUPFAM" id="SSF50494">
    <property type="entry name" value="Trypsin-like serine proteases"/>
    <property type="match status" value="1"/>
</dbReference>
<dbReference type="AlphaFoldDB" id="A0A979FHE9"/>
<dbReference type="InterPro" id="IPR051487">
    <property type="entry name" value="Ser/Thr_Proteases_Immune/Dev"/>
</dbReference>
<evidence type="ECO:0000256" key="1">
    <source>
        <dbReference type="ARBA" id="ARBA00023157"/>
    </source>
</evidence>
<dbReference type="InterPro" id="IPR001314">
    <property type="entry name" value="Peptidase_S1A"/>
</dbReference>
<feature type="non-terminal residue" evidence="6">
    <location>
        <position position="1"/>
    </location>
</feature>